<comment type="caution">
    <text evidence="2">The sequence shown here is derived from an EMBL/GenBank/DDBJ whole genome shotgun (WGS) entry which is preliminary data.</text>
</comment>
<evidence type="ECO:0000259" key="1">
    <source>
        <dbReference type="Pfam" id="PF13860"/>
    </source>
</evidence>
<proteinExistence type="predicted"/>
<dbReference type="InterPro" id="IPR025965">
    <property type="entry name" value="FlgD/Vpr_Ig-like"/>
</dbReference>
<dbReference type="EMBL" id="DSUT01000081">
    <property type="protein sequence ID" value="HGK28102.1"/>
    <property type="molecule type" value="Genomic_DNA"/>
</dbReference>
<name>A0A7C4GGV6_UNCW3</name>
<dbReference type="Pfam" id="PF13860">
    <property type="entry name" value="FlgD_ig"/>
    <property type="match status" value="1"/>
</dbReference>
<evidence type="ECO:0000313" key="2">
    <source>
        <dbReference type="EMBL" id="HGK28102.1"/>
    </source>
</evidence>
<gene>
    <name evidence="2" type="ORF">ENS41_04030</name>
</gene>
<reference evidence="2" key="1">
    <citation type="journal article" date="2020" name="mSystems">
        <title>Genome- and Community-Level Interaction Insights into Carbon Utilization and Element Cycling Functions of Hydrothermarchaeota in Hydrothermal Sediment.</title>
        <authorList>
            <person name="Zhou Z."/>
            <person name="Liu Y."/>
            <person name="Xu W."/>
            <person name="Pan J."/>
            <person name="Luo Z.H."/>
            <person name="Li M."/>
        </authorList>
    </citation>
    <scope>NUCLEOTIDE SEQUENCE [LARGE SCALE GENOMIC DNA]</scope>
    <source>
        <strain evidence="2">SpSt-488</strain>
    </source>
</reference>
<sequence>MAADFRPMFLTLFLLGGLQSVAITEVMANPRGQSGANMPEDRNEFVEVYNYGTELVDLFDWTIDDGDAVDRIRAWTDSSLLGDNPTLRINQTWLWPGRYAVVLDPEYTDTAALGGFVRPYRFPDSTLILTVGNTTIGNGLAGTDPLLLVASSAYGFADTATFGTPRDHADRFPTGAGDGISWERVRAEGPDDAGNWSFCRDSAGATPGRDNSVAVLTDLAVARLEARAGTGGTAVVAAGVTNRGVRAVDAWRLSLWLDRNNNGRRDRDEGLRDVQGLPLAPGAETLFVAAVAVPRVRTDLWAELTCSGDRETLNNRSRVGVAPGRSGELLELLFTSFTPNGDGFEDSLPVAFRLPEPGGRLRIAVFDLGGRELRELYSGRDAAAEGTVAWDGCDNSGRPVGMGIYCVGLEYRVKGATVNDRKAAVLVRR</sequence>
<protein>
    <recommendedName>
        <fullName evidence="1">FlgD/Vpr Ig-like domain-containing protein</fullName>
    </recommendedName>
</protein>
<dbReference type="Gene3D" id="2.60.40.4070">
    <property type="match status" value="1"/>
</dbReference>
<dbReference type="AlphaFoldDB" id="A0A7C4GGV6"/>
<feature type="domain" description="FlgD/Vpr Ig-like" evidence="1">
    <location>
        <begin position="348"/>
        <end position="410"/>
    </location>
</feature>
<organism evidence="2">
    <name type="scientific">candidate division WOR-3 bacterium</name>
    <dbReference type="NCBI Taxonomy" id="2052148"/>
    <lineage>
        <taxon>Bacteria</taxon>
        <taxon>Bacteria division WOR-3</taxon>
    </lineage>
</organism>
<accession>A0A7C4GGV6</accession>